<gene>
    <name evidence="1" type="ORF">CASFOL_034911</name>
</gene>
<evidence type="ECO:0000313" key="1">
    <source>
        <dbReference type="EMBL" id="KAL3619999.1"/>
    </source>
</evidence>
<dbReference type="AlphaFoldDB" id="A0ABD3BS35"/>
<keyword evidence="2" id="KW-1185">Reference proteome</keyword>
<organism evidence="1 2">
    <name type="scientific">Castilleja foliolosa</name>
    <dbReference type="NCBI Taxonomy" id="1961234"/>
    <lineage>
        <taxon>Eukaryota</taxon>
        <taxon>Viridiplantae</taxon>
        <taxon>Streptophyta</taxon>
        <taxon>Embryophyta</taxon>
        <taxon>Tracheophyta</taxon>
        <taxon>Spermatophyta</taxon>
        <taxon>Magnoliopsida</taxon>
        <taxon>eudicotyledons</taxon>
        <taxon>Gunneridae</taxon>
        <taxon>Pentapetalae</taxon>
        <taxon>asterids</taxon>
        <taxon>lamiids</taxon>
        <taxon>Lamiales</taxon>
        <taxon>Orobanchaceae</taxon>
        <taxon>Pedicularideae</taxon>
        <taxon>Castillejinae</taxon>
        <taxon>Castilleja</taxon>
    </lineage>
</organism>
<reference evidence="2" key="1">
    <citation type="journal article" date="2024" name="IScience">
        <title>Strigolactones Initiate the Formation of Haustorium-like Structures in Castilleja.</title>
        <authorList>
            <person name="Buerger M."/>
            <person name="Peterson D."/>
            <person name="Chory J."/>
        </authorList>
    </citation>
    <scope>NUCLEOTIDE SEQUENCE [LARGE SCALE GENOMIC DNA]</scope>
</reference>
<dbReference type="Proteomes" id="UP001632038">
    <property type="component" value="Unassembled WGS sequence"/>
</dbReference>
<accession>A0ABD3BS35</accession>
<proteinExistence type="predicted"/>
<evidence type="ECO:0000313" key="2">
    <source>
        <dbReference type="Proteomes" id="UP001632038"/>
    </source>
</evidence>
<name>A0ABD3BS35_9LAMI</name>
<protein>
    <submittedName>
        <fullName evidence="1">Uncharacterized protein</fullName>
    </submittedName>
</protein>
<sequence length="179" mass="21217">MPSSLSSPNRIEVYILVDRVASDNKELATILREIHETKLHDNGWTYREIPNDHRKTWWPAFLRRVYWDEALYPADKMKDVFYRSMSYAYSSRLSEYKKYFKKSKGTKIPLVVGERLWRLWEPNWQRLEEMLRVIERMQDAQSERERMFGEMLQQSVAAAVATAMAQQVPPPPPPPEPEA</sequence>
<dbReference type="EMBL" id="JAVIJP010000066">
    <property type="protein sequence ID" value="KAL3619999.1"/>
    <property type="molecule type" value="Genomic_DNA"/>
</dbReference>
<comment type="caution">
    <text evidence="1">The sequence shown here is derived from an EMBL/GenBank/DDBJ whole genome shotgun (WGS) entry which is preliminary data.</text>
</comment>